<protein>
    <recommendedName>
        <fullName evidence="2">ATP-grasp domain-containing protein</fullName>
    </recommendedName>
</protein>
<accession>A0ABV3BAP1</accession>
<keyword evidence="1" id="KW-0547">Nucleotide-binding</keyword>
<dbReference type="EMBL" id="JBEYXT010000275">
    <property type="protein sequence ID" value="MEU6806166.1"/>
    <property type="molecule type" value="Genomic_DNA"/>
</dbReference>
<dbReference type="PANTHER" id="PTHR21621:SF0">
    <property type="entry name" value="BETA-CITRYLGLUTAMATE SYNTHASE B-RELATED"/>
    <property type="match status" value="1"/>
</dbReference>
<feature type="domain" description="ATP-grasp" evidence="2">
    <location>
        <begin position="132"/>
        <end position="308"/>
    </location>
</feature>
<sequence>MRQGHLAILTESADLHALLIQRVLHDRGRVACDVIETDSLCGDGGLSWSDTRSRLAVKGGGHLDVADLDVVWWRRGSNVQKIPPGITDSADVEVINNDCRTALAGAFWNDFHGTWVSDPHATALAENKLVQLRAAQAAGLPVPRTLVSQDPEEIRSFCRSVGDDVVVKSVRGCSSAPVFTTKVTDAHLREEASMRLAPAIYQECVPGQEHLRALVLGDEIHAVSIHSEDLDWRGRLPEEFRIAQVDDATRTGLVDVLRRLRLRMGVIDMKPDSSGVPVWLEINPQGQFLFMQALSGLDLVTPCVTYFEREALSAAHRVRP</sequence>
<proteinExistence type="predicted"/>
<reference evidence="3 4" key="1">
    <citation type="submission" date="2024-06" db="EMBL/GenBank/DDBJ databases">
        <title>The Natural Products Discovery Center: Release of the First 8490 Sequenced Strains for Exploring Actinobacteria Biosynthetic Diversity.</title>
        <authorList>
            <person name="Kalkreuter E."/>
            <person name="Kautsar S.A."/>
            <person name="Yang D."/>
            <person name="Bader C.D."/>
            <person name="Teijaro C.N."/>
            <person name="Fluegel L."/>
            <person name="Davis C.M."/>
            <person name="Simpson J.R."/>
            <person name="Lauterbach L."/>
            <person name="Steele A.D."/>
            <person name="Gui C."/>
            <person name="Meng S."/>
            <person name="Li G."/>
            <person name="Viehrig K."/>
            <person name="Ye F."/>
            <person name="Su P."/>
            <person name="Kiefer A.F."/>
            <person name="Nichols A."/>
            <person name="Cepeda A.J."/>
            <person name="Yan W."/>
            <person name="Fan B."/>
            <person name="Jiang Y."/>
            <person name="Adhikari A."/>
            <person name="Zheng C.-J."/>
            <person name="Schuster L."/>
            <person name="Cowan T.M."/>
            <person name="Smanski M.J."/>
            <person name="Chevrette M.G."/>
            <person name="De Carvalho L.P.S."/>
            <person name="Shen B."/>
        </authorList>
    </citation>
    <scope>NUCLEOTIDE SEQUENCE [LARGE SCALE GENOMIC DNA]</scope>
    <source>
        <strain evidence="3 4">NPDC046851</strain>
    </source>
</reference>
<organism evidence="3 4">
    <name type="scientific">Streptomyces neyagawaensis</name>
    <dbReference type="NCBI Taxonomy" id="42238"/>
    <lineage>
        <taxon>Bacteria</taxon>
        <taxon>Bacillati</taxon>
        <taxon>Actinomycetota</taxon>
        <taxon>Actinomycetes</taxon>
        <taxon>Kitasatosporales</taxon>
        <taxon>Streptomycetaceae</taxon>
        <taxon>Streptomyces</taxon>
    </lineage>
</organism>
<dbReference type="RefSeq" id="WP_359701632.1">
    <property type="nucleotide sequence ID" value="NZ_JBEYXT010000275.1"/>
</dbReference>
<dbReference type="InterPro" id="IPR011761">
    <property type="entry name" value="ATP-grasp"/>
</dbReference>
<dbReference type="Gene3D" id="3.30.470.20">
    <property type="entry name" value="ATP-grasp fold, B domain"/>
    <property type="match status" value="1"/>
</dbReference>
<dbReference type="PROSITE" id="PS50975">
    <property type="entry name" value="ATP_GRASP"/>
    <property type="match status" value="1"/>
</dbReference>
<name>A0ABV3BAP1_9ACTN</name>
<keyword evidence="1" id="KW-0067">ATP-binding</keyword>
<evidence type="ECO:0000313" key="3">
    <source>
        <dbReference type="EMBL" id="MEU6806166.1"/>
    </source>
</evidence>
<gene>
    <name evidence="3" type="ORF">ABZ931_35030</name>
</gene>
<evidence type="ECO:0000256" key="1">
    <source>
        <dbReference type="PROSITE-ProRule" id="PRU00409"/>
    </source>
</evidence>
<evidence type="ECO:0000313" key="4">
    <source>
        <dbReference type="Proteomes" id="UP001551189"/>
    </source>
</evidence>
<dbReference type="Gene3D" id="3.30.1490.20">
    <property type="entry name" value="ATP-grasp fold, A domain"/>
    <property type="match status" value="1"/>
</dbReference>
<dbReference type="SUPFAM" id="SSF56059">
    <property type="entry name" value="Glutathione synthetase ATP-binding domain-like"/>
    <property type="match status" value="1"/>
</dbReference>
<evidence type="ECO:0000259" key="2">
    <source>
        <dbReference type="PROSITE" id="PS50975"/>
    </source>
</evidence>
<keyword evidence="4" id="KW-1185">Reference proteome</keyword>
<dbReference type="Proteomes" id="UP001551189">
    <property type="component" value="Unassembled WGS sequence"/>
</dbReference>
<dbReference type="PANTHER" id="PTHR21621">
    <property type="entry name" value="RIBOSOMAL PROTEIN S6 MODIFICATION PROTEIN"/>
    <property type="match status" value="1"/>
</dbReference>
<dbReference type="InterPro" id="IPR013815">
    <property type="entry name" value="ATP_grasp_subdomain_1"/>
</dbReference>
<comment type="caution">
    <text evidence="3">The sequence shown here is derived from an EMBL/GenBank/DDBJ whole genome shotgun (WGS) entry which is preliminary data.</text>
</comment>